<evidence type="ECO:0000256" key="3">
    <source>
        <dbReference type="ARBA" id="ARBA00022816"/>
    </source>
</evidence>
<dbReference type="PANTHER" id="PTHR13003:SF2">
    <property type="entry name" value="NUCLEAR PORE COMPLEX PROTEIN NUP107"/>
    <property type="match status" value="1"/>
</dbReference>
<accession>A0ABM0JPD7</accession>
<evidence type="ECO:0000256" key="8">
    <source>
        <dbReference type="RuleBase" id="RU365072"/>
    </source>
</evidence>
<evidence type="ECO:0000313" key="10">
    <source>
        <dbReference type="Proteomes" id="UP000694888"/>
    </source>
</evidence>
<feature type="compositionally biased region" description="Polar residues" evidence="9">
    <location>
        <begin position="1"/>
        <end position="11"/>
    </location>
</feature>
<dbReference type="GeneID" id="101860654"/>
<dbReference type="Gene3D" id="1.20.190.50">
    <property type="match status" value="1"/>
</dbReference>
<proteinExistence type="inferred from homology"/>
<evidence type="ECO:0000256" key="9">
    <source>
        <dbReference type="SAM" id="MobiDB-lite"/>
    </source>
</evidence>
<reference evidence="11" key="1">
    <citation type="submission" date="2025-08" db="UniProtKB">
        <authorList>
            <consortium name="RefSeq"/>
        </authorList>
    </citation>
    <scope>IDENTIFICATION</scope>
</reference>
<feature type="region of interest" description="Disordered" evidence="9">
    <location>
        <begin position="1"/>
        <end position="24"/>
    </location>
</feature>
<dbReference type="InterPro" id="IPR007252">
    <property type="entry name" value="Nup84/Nup107"/>
</dbReference>
<keyword evidence="3" id="KW-0509">mRNA transport</keyword>
<organism evidence="10 11">
    <name type="scientific">Aplysia californica</name>
    <name type="common">California sea hare</name>
    <dbReference type="NCBI Taxonomy" id="6500"/>
    <lineage>
        <taxon>Eukaryota</taxon>
        <taxon>Metazoa</taxon>
        <taxon>Spiralia</taxon>
        <taxon>Lophotrochozoa</taxon>
        <taxon>Mollusca</taxon>
        <taxon>Gastropoda</taxon>
        <taxon>Heterobranchia</taxon>
        <taxon>Euthyneura</taxon>
        <taxon>Tectipleura</taxon>
        <taxon>Aplysiida</taxon>
        <taxon>Aplysioidea</taxon>
        <taxon>Aplysiidae</taxon>
        <taxon>Aplysia</taxon>
    </lineage>
</organism>
<evidence type="ECO:0000256" key="5">
    <source>
        <dbReference type="ARBA" id="ARBA00023010"/>
    </source>
</evidence>
<name>A0ABM0JPD7_APLCA</name>
<sequence length="936" mass="107754">MAKQVQPSLESFLQAGDTPQPRPDEVAKTFKRRSVNIDLQKSIQLLDDAVSPSVNRPVRTPRSGYRHVNYTPNRLDSRFNTSVKDVFVFTPAKTKEGDELRTQNISPVLPILTTTQNMEFTTGIDMTEDLTQSNLTFLADGDPGLKASSGLYEDFMSAMKRCPAPHQVMDLLSCYEMSCSELVTKLKKLQKGVTRNQPKLKRTVTTLGLLRGELETWQLVKSLYKDRLETEAKDDDMNSNDEGLLTKVWSLSEQNITSHLYEKDRLVRQSQLVIDWLEMCAAENLDTWAENVKMFVDQPVSWENSLHHLQKMKQGLRATTERPTISEMDPDAPHRQRKPLDDLDKEDERLLLKCLFWCLRAGQLDKAQELCHICGQPWRAASLEGWRLLHDPNYYSYSSAGDGKQSSVEGNAYRDVWKSVCWRMASETELDKYERALYAALSGNLESLLPVCVSWMDFLWAYYKVMVDIKVEQEIRLHRHVTRTLDSMPPEFWDKMLEPQEIFKEIGASVDEAVRQESEHWYHLIQKFVILGDVPALINVMHSWLQNRKDYLPQHLLRLMVHIVLFLKSIGHVSKEDLCEAIIEAYVADLIKSKRKSLVAHYVATLRAPAQVQWYASFLEGVEETEERQQCLVWAEEEGLDVAAITKAVVERVRDRETTALPPENSLAPDVTVTAEDRAKIDAIDWLVFDESHRSEAMKQANAIMRAFIAVKKHLAARQAFEKLPTDSIDVIYRQWHLQTGTGELPVEDSNAIREYMCMKAYLDAVESFNDWFSLYHQGRPAKPSVGSEGVASFTDRVALEHKMKQYQMEMERWRHSLRQQTRVTKDRIYNVLLFADGGWLVDAEEETDMDEVRQRQMSQLRKLHLPALCLNLHNVLHSSEMYADAVQIADVIASEHHQLYQDFDTESLQHLLGQISRSSRCLLDENKDPLGYEVV</sequence>
<keyword evidence="10" id="KW-1185">Reference proteome</keyword>
<dbReference type="Pfam" id="PF04121">
    <property type="entry name" value="Nup84_Nup100"/>
    <property type="match status" value="1"/>
</dbReference>
<evidence type="ECO:0000256" key="4">
    <source>
        <dbReference type="ARBA" id="ARBA00022927"/>
    </source>
</evidence>
<comment type="function">
    <text evidence="8">Functions as a component of the nuclear pore complex (NPC).</text>
</comment>
<dbReference type="RefSeq" id="XP_005098411.1">
    <property type="nucleotide sequence ID" value="XM_005098354.3"/>
</dbReference>
<keyword evidence="4" id="KW-0653">Protein transport</keyword>
<protein>
    <recommendedName>
        <fullName evidence="8">Nuclear pore complex protein</fullName>
    </recommendedName>
</protein>
<dbReference type="Proteomes" id="UP000694888">
    <property type="component" value="Unplaced"/>
</dbReference>
<keyword evidence="5 8" id="KW-0811">Translocation</keyword>
<comment type="subcellular location">
    <subcellularLocation>
        <location evidence="8">Nucleus</location>
        <location evidence="8">Nuclear pore complex</location>
    </subcellularLocation>
    <subcellularLocation>
        <location evidence="8">Nucleus membrane</location>
    </subcellularLocation>
</comment>
<keyword evidence="6 8" id="KW-0906">Nuclear pore complex</keyword>
<dbReference type="PANTHER" id="PTHR13003">
    <property type="entry name" value="NUP107-RELATED"/>
    <property type="match status" value="1"/>
</dbReference>
<evidence type="ECO:0000313" key="11">
    <source>
        <dbReference type="RefSeq" id="XP_005098411.1"/>
    </source>
</evidence>
<keyword evidence="2 8" id="KW-0813">Transport</keyword>
<keyword evidence="7 8" id="KW-0539">Nucleus</keyword>
<evidence type="ECO:0000256" key="1">
    <source>
        <dbReference type="ARBA" id="ARBA00009510"/>
    </source>
</evidence>
<dbReference type="Gene3D" id="1.10.3450.20">
    <property type="match status" value="1"/>
</dbReference>
<comment type="similarity">
    <text evidence="1 8">Belongs to the nucleoporin Nup84/Nup107 family.</text>
</comment>
<evidence type="ECO:0000256" key="6">
    <source>
        <dbReference type="ARBA" id="ARBA00023132"/>
    </source>
</evidence>
<keyword evidence="8" id="KW-0472">Membrane</keyword>
<feature type="region of interest" description="Disordered" evidence="9">
    <location>
        <begin position="315"/>
        <end position="339"/>
    </location>
</feature>
<evidence type="ECO:0000256" key="2">
    <source>
        <dbReference type="ARBA" id="ARBA00022448"/>
    </source>
</evidence>
<gene>
    <name evidence="11" type="primary">LOC101860654</name>
</gene>
<comment type="subunit">
    <text evidence="8">Part of the nuclear pore complex (NPC).</text>
</comment>
<evidence type="ECO:0000256" key="7">
    <source>
        <dbReference type="ARBA" id="ARBA00023242"/>
    </source>
</evidence>